<accession>A0A7W5FPS8</accession>
<comment type="caution">
    <text evidence="1">The sequence shown here is derived from an EMBL/GenBank/DDBJ whole genome shotgun (WGS) entry which is preliminary data.</text>
</comment>
<proteinExistence type="predicted"/>
<sequence>MSFFDTQTNLFAECCVSVLDTQTNLFAECCVSILDTQTNPQDVYIYSSFQTE</sequence>
<dbReference type="AlphaFoldDB" id="A0A7W5FPS8"/>
<gene>
    <name evidence="1" type="ORF">FHS18_004420</name>
</gene>
<reference evidence="1 2" key="1">
    <citation type="submission" date="2020-08" db="EMBL/GenBank/DDBJ databases">
        <title>Genomic Encyclopedia of Type Strains, Phase III (KMG-III): the genomes of soil and plant-associated and newly described type strains.</title>
        <authorList>
            <person name="Whitman W."/>
        </authorList>
    </citation>
    <scope>NUCLEOTIDE SEQUENCE [LARGE SCALE GENOMIC DNA]</scope>
    <source>
        <strain evidence="1 2">CECT 5862</strain>
    </source>
</reference>
<evidence type="ECO:0000313" key="2">
    <source>
        <dbReference type="Proteomes" id="UP000570361"/>
    </source>
</evidence>
<evidence type="ECO:0000313" key="1">
    <source>
        <dbReference type="EMBL" id="MBB3112334.1"/>
    </source>
</evidence>
<dbReference type="Proteomes" id="UP000570361">
    <property type="component" value="Unassembled WGS sequence"/>
</dbReference>
<keyword evidence="2" id="KW-1185">Reference proteome</keyword>
<dbReference type="EMBL" id="JACHXK010000011">
    <property type="protein sequence ID" value="MBB3112334.1"/>
    <property type="molecule type" value="Genomic_DNA"/>
</dbReference>
<organism evidence="1 2">
    <name type="scientific">Paenibacillus phyllosphaerae</name>
    <dbReference type="NCBI Taxonomy" id="274593"/>
    <lineage>
        <taxon>Bacteria</taxon>
        <taxon>Bacillati</taxon>
        <taxon>Bacillota</taxon>
        <taxon>Bacilli</taxon>
        <taxon>Bacillales</taxon>
        <taxon>Paenibacillaceae</taxon>
        <taxon>Paenibacillus</taxon>
    </lineage>
</organism>
<name>A0A7W5FPS8_9BACL</name>
<protein>
    <submittedName>
        <fullName evidence="1">Uncharacterized protein</fullName>
    </submittedName>
</protein>